<dbReference type="GO" id="GO:0051209">
    <property type="term" value="P:release of sequestered calcium ion into cytosol"/>
    <property type="evidence" value="ECO:0007669"/>
    <property type="project" value="TreeGrafter"/>
</dbReference>
<dbReference type="InterPro" id="IPR017946">
    <property type="entry name" value="PLC-like_Pdiesterase_TIM-brl"/>
</dbReference>
<keyword evidence="7" id="KW-0812">Transmembrane</keyword>
<feature type="compositionally biased region" description="Pro residues" evidence="6">
    <location>
        <begin position="280"/>
        <end position="289"/>
    </location>
</feature>
<feature type="transmembrane region" description="Helical" evidence="7">
    <location>
        <begin position="1677"/>
        <end position="1695"/>
    </location>
</feature>
<evidence type="ECO:0000256" key="8">
    <source>
        <dbReference type="SAM" id="SignalP"/>
    </source>
</evidence>
<feature type="compositionally biased region" description="Polar residues" evidence="6">
    <location>
        <begin position="2952"/>
        <end position="2961"/>
    </location>
</feature>
<dbReference type="InterPro" id="IPR011050">
    <property type="entry name" value="Pectin_lyase_fold/virulence"/>
</dbReference>
<feature type="compositionally biased region" description="Low complexity" evidence="6">
    <location>
        <begin position="2184"/>
        <end position="2195"/>
    </location>
</feature>
<dbReference type="PANTHER" id="PTHR10336">
    <property type="entry name" value="PHOSPHOINOSITIDE-SPECIFIC PHOSPHOLIPASE C FAMILY PROTEIN"/>
    <property type="match status" value="1"/>
</dbReference>
<comment type="catalytic activity">
    <reaction evidence="5">
        <text>a 1,2-diacyl-sn-glycero-3-phospho-(1D-myo-inositol-4,5-bisphosphate) + H2O = 1D-myo-inositol 1,4,5-trisphosphate + a 1,2-diacyl-sn-glycerol + H(+)</text>
        <dbReference type="Rhea" id="RHEA:33179"/>
        <dbReference type="ChEBI" id="CHEBI:15377"/>
        <dbReference type="ChEBI" id="CHEBI:15378"/>
        <dbReference type="ChEBI" id="CHEBI:17815"/>
        <dbReference type="ChEBI" id="CHEBI:58456"/>
        <dbReference type="ChEBI" id="CHEBI:203600"/>
        <dbReference type="EC" id="3.1.4.11"/>
    </reaction>
</comment>
<feature type="transmembrane region" description="Helical" evidence="7">
    <location>
        <begin position="1748"/>
        <end position="1773"/>
    </location>
</feature>
<dbReference type="Proteomes" id="UP001515480">
    <property type="component" value="Unassembled WGS sequence"/>
</dbReference>
<keyword evidence="7" id="KW-1133">Transmembrane helix</keyword>
<feature type="compositionally biased region" description="Polar residues" evidence="6">
    <location>
        <begin position="2201"/>
        <end position="2213"/>
    </location>
</feature>
<reference evidence="10 11" key="1">
    <citation type="journal article" date="2024" name="Science">
        <title>Giant polyketide synthase enzymes in the biosynthesis of giant marine polyether toxins.</title>
        <authorList>
            <person name="Fallon T.R."/>
            <person name="Shende V.V."/>
            <person name="Wierzbicki I.H."/>
            <person name="Pendleton A.L."/>
            <person name="Watervoot N.F."/>
            <person name="Auber R.P."/>
            <person name="Gonzalez D.J."/>
            <person name="Wisecaver J.H."/>
            <person name="Moore B.S."/>
        </authorList>
    </citation>
    <scope>NUCLEOTIDE SEQUENCE [LARGE SCALE GENOMIC DNA]</scope>
    <source>
        <strain evidence="10 11">12B1</strain>
    </source>
</reference>
<dbReference type="InterPro" id="IPR001711">
    <property type="entry name" value="PLipase_C_Pinositol-sp_Y"/>
</dbReference>
<keyword evidence="8" id="KW-0732">Signal</keyword>
<dbReference type="SUPFAM" id="SSF51126">
    <property type="entry name" value="Pectin lyase-like"/>
    <property type="match status" value="1"/>
</dbReference>
<evidence type="ECO:0000256" key="3">
    <source>
        <dbReference type="ARBA" id="ARBA00022963"/>
    </source>
</evidence>
<evidence type="ECO:0000259" key="9">
    <source>
        <dbReference type="PROSITE" id="PS50008"/>
    </source>
</evidence>
<feature type="region of interest" description="Disordered" evidence="6">
    <location>
        <begin position="278"/>
        <end position="297"/>
    </location>
</feature>
<dbReference type="GO" id="GO:0016042">
    <property type="term" value="P:lipid catabolic process"/>
    <property type="evidence" value="ECO:0007669"/>
    <property type="project" value="UniProtKB-KW"/>
</dbReference>
<evidence type="ECO:0000256" key="5">
    <source>
        <dbReference type="RuleBase" id="RU361133"/>
    </source>
</evidence>
<dbReference type="Gene3D" id="2.60.40.150">
    <property type="entry name" value="C2 domain"/>
    <property type="match status" value="1"/>
</dbReference>
<evidence type="ECO:0000313" key="10">
    <source>
        <dbReference type="EMBL" id="KAL1495200.1"/>
    </source>
</evidence>
<keyword evidence="11" id="KW-1185">Reference proteome</keyword>
<feature type="transmembrane region" description="Helical" evidence="7">
    <location>
        <begin position="1376"/>
        <end position="1404"/>
    </location>
</feature>
<feature type="compositionally biased region" description="Basic and acidic residues" evidence="6">
    <location>
        <begin position="2393"/>
        <end position="2406"/>
    </location>
</feature>
<feature type="region of interest" description="Disordered" evidence="6">
    <location>
        <begin position="2881"/>
        <end position="2966"/>
    </location>
</feature>
<feature type="domain" description="PI-PLC Y-box" evidence="9">
    <location>
        <begin position="2588"/>
        <end position="2652"/>
    </location>
</feature>
<dbReference type="Pfam" id="PF00388">
    <property type="entry name" value="PI-PLC-X"/>
    <property type="match status" value="1"/>
</dbReference>
<dbReference type="PROSITE" id="PS50007">
    <property type="entry name" value="PIPLC_X_DOMAIN"/>
    <property type="match status" value="1"/>
</dbReference>
<evidence type="ECO:0000256" key="7">
    <source>
        <dbReference type="SAM" id="Phobius"/>
    </source>
</evidence>
<feature type="region of interest" description="Disordered" evidence="6">
    <location>
        <begin position="2173"/>
        <end position="2213"/>
    </location>
</feature>
<dbReference type="SMART" id="SM00148">
    <property type="entry name" value="PLCXc"/>
    <property type="match status" value="1"/>
</dbReference>
<dbReference type="InterPro" id="IPR000909">
    <property type="entry name" value="PLipase_C_PInositol-sp_X_dom"/>
</dbReference>
<dbReference type="EMBL" id="JBGBPQ010000033">
    <property type="protein sequence ID" value="KAL1495200.1"/>
    <property type="molecule type" value="Genomic_DNA"/>
</dbReference>
<keyword evidence="4 5" id="KW-0443">Lipid metabolism</keyword>
<dbReference type="GO" id="GO:0004435">
    <property type="term" value="F:phosphatidylinositol-4,5-bisphosphate phospholipase C activity"/>
    <property type="evidence" value="ECO:0007669"/>
    <property type="project" value="UniProtKB-EC"/>
</dbReference>
<feature type="transmembrane region" description="Helical" evidence="7">
    <location>
        <begin position="1707"/>
        <end position="1727"/>
    </location>
</feature>
<feature type="signal peptide" evidence="8">
    <location>
        <begin position="1"/>
        <end position="23"/>
    </location>
</feature>
<feature type="compositionally biased region" description="Polar residues" evidence="6">
    <location>
        <begin position="2424"/>
        <end position="2438"/>
    </location>
</feature>
<dbReference type="Gene3D" id="3.20.20.190">
    <property type="entry name" value="Phosphatidylinositol (PI) phosphodiesterase"/>
    <property type="match status" value="2"/>
</dbReference>
<feature type="chain" id="PRO_5044274087" description="Phosphoinositide phospholipase C" evidence="8">
    <location>
        <begin position="24"/>
        <end position="2983"/>
    </location>
</feature>
<accession>A0AB34ICD0</accession>
<evidence type="ECO:0000256" key="4">
    <source>
        <dbReference type="ARBA" id="ARBA00023098"/>
    </source>
</evidence>
<feature type="region of interest" description="Disordered" evidence="6">
    <location>
        <begin position="92"/>
        <end position="122"/>
    </location>
</feature>
<feature type="transmembrane region" description="Helical" evidence="7">
    <location>
        <begin position="1543"/>
        <end position="1562"/>
    </location>
</feature>
<dbReference type="SUPFAM" id="SSF51695">
    <property type="entry name" value="PLC-like phosphodiesterases"/>
    <property type="match status" value="1"/>
</dbReference>
<feature type="region of interest" description="Disordered" evidence="6">
    <location>
        <begin position="2393"/>
        <end position="2438"/>
    </location>
</feature>
<dbReference type="InterPro" id="IPR035892">
    <property type="entry name" value="C2_domain_sf"/>
</dbReference>
<feature type="transmembrane region" description="Helical" evidence="7">
    <location>
        <begin position="1601"/>
        <end position="1621"/>
    </location>
</feature>
<dbReference type="Pfam" id="PF00387">
    <property type="entry name" value="PI-PLC-Y"/>
    <property type="match status" value="1"/>
</dbReference>
<feature type="compositionally biased region" description="Pro residues" evidence="6">
    <location>
        <begin position="1946"/>
        <end position="1957"/>
    </location>
</feature>
<feature type="transmembrane region" description="Helical" evidence="7">
    <location>
        <begin position="1490"/>
        <end position="1508"/>
    </location>
</feature>
<evidence type="ECO:0000313" key="11">
    <source>
        <dbReference type="Proteomes" id="UP001515480"/>
    </source>
</evidence>
<dbReference type="CDD" id="cd08558">
    <property type="entry name" value="PI-PLCc_eukaryota"/>
    <property type="match status" value="1"/>
</dbReference>
<feature type="transmembrane region" description="Helical" evidence="7">
    <location>
        <begin position="1425"/>
        <end position="1444"/>
    </location>
</feature>
<organism evidence="10 11">
    <name type="scientific">Prymnesium parvum</name>
    <name type="common">Toxic golden alga</name>
    <dbReference type="NCBI Taxonomy" id="97485"/>
    <lineage>
        <taxon>Eukaryota</taxon>
        <taxon>Haptista</taxon>
        <taxon>Haptophyta</taxon>
        <taxon>Prymnesiophyceae</taxon>
        <taxon>Prymnesiales</taxon>
        <taxon>Prymnesiaceae</taxon>
        <taxon>Prymnesium</taxon>
    </lineage>
</organism>
<protein>
    <recommendedName>
        <fullName evidence="1 5">Phosphoinositide phospholipase C</fullName>
        <ecNumber evidence="1 5">3.1.4.11</ecNumber>
    </recommendedName>
</protein>
<dbReference type="EC" id="3.1.4.11" evidence="1 5"/>
<feature type="compositionally biased region" description="Basic and acidic residues" evidence="6">
    <location>
        <begin position="2902"/>
        <end position="2917"/>
    </location>
</feature>
<name>A0AB34ICD0_PRYPA</name>
<feature type="compositionally biased region" description="Polar residues" evidence="6">
    <location>
        <begin position="1921"/>
        <end position="1939"/>
    </location>
</feature>
<keyword evidence="2 5" id="KW-0378">Hydrolase</keyword>
<sequence length="2983" mass="315281">MPPRPSPPLHALAAILAAASASAPPPPADMRLVVFSVLHERGSPAAYDSFVAARRCVAAALRHSAPHDGVAFHFGQLSNATQRTLLARLYVPREPPRPAPGRAGSRADPSSPPPRRPALRFVDVRPPPPARLEWPESLQQTRHFLSSRWFEHLPQYTHALHVDERLCLTSLPAAALAAPHAFGPAAPPPPAAAAASLAAWLAAYAAASSLPLPPPASASSSSDLFLTRLAWWRAPPLAAFFRAAAAAAASAAWADSSLRAAALALHAPAAAAAAAALPAAPLPPPPPPPRRGRGAQDGAAACLDVPGAFASVSLCLAVADCPLAIETLAPAFGGPAVLCALSVAAFAQALQAFNCPLYFQPPAADDATIGSLCAATCLASSVFVDGCMPPPFPPLAPAPPFPPPLPPLAPAPAGAVSIATLPQLRALLATLGPADAAVVYLPPGTRLELAGEPLTIATRLTLLSSAEGATIDAQHQSRLFSVWPGGALTLRGLTLANGHAGSNGGTLAVYEGGSVDAAAVTILHSRSAGPGGAVYVTGGSVTLANSTVYNASSGIFGGVVAISSGGASLIGCQLLDAASARDGGALYVTGGAVTLAGTLVLRATSRLYGGALVIYVRGTVSLTDGSLLAGCTASQGGAVYVTGGELSLSASGVRNASAAQVGGAFLIIGGATRLSDGATVVGCEAAGSGGGGAFHISSGAVELASGSVISHCHTTSEGGSVYLIGGSFALRASSILFSRSDLSGGAMSVNGGVVAVSDGATVANSSCEISGGVFAITAGSVAVDASAVLGASTTLDGGVVHIVGGSFTASNGTLIADGFAGLSGGAVYVANGVVRLTSARLLRNAAAVGAGGFLLRGGDVHLLRCAVDERSAATRSSCRRGAAHIVLRAVSFTPLAGCAAAALASAALFVGVATTPCGGTYADRTSQSWPVCSSSSPSSCSATPLAGDGVLSVECACVAPEFINPDAADAAVAPYEGDGCLTPRMFKRLLVVSEAVALTLHKPDSIVREVNATLELQGNDYARPAAWSVTNAAEVQADGWLHLPVDGGAVAGRDAVYISLVLSAANLRERAAPYTHTLLVHVSSAVAAVAHTQRLDVSLLVQARTVRAVWGRMQDCTAVNASALDAAALVGELRRLSFTACDSDDLPVAHQLPSPSDARKFSAAYEGGGGAVDLEYVGAGIYEALLTVSSHGAFALRLLLGDEITASLRGEASCDDSFVAVGGGRCGCKAGLFQLSEGEPCEVCPLGTSSADGAIGGAGCSVCDAGSYRTSFAECTSCGSLAGIDCPSNSTLRTLQLRVGFWRHSAATLDVHACAHAEGWSPCRGGADAAGGGDGYCEEGYAGPRCEVCAAGYAAYFDVKDARCHSCGDVSLQSGVWAAALVAAAVAALGAVRLAPAVASTKYGAWALRKKRGLQKLWRYARLRFKLKVIIGFYQCLAAVPSVFKVTAPAGMEHYTKWMNVLELGLDLDIIIPSACFGSYHRRLLISSCWPLAAIASVICAFVAWECVRASRNRAHKRSHPLAPALEPSSYGDAMRRGLIRSLPLTLTLTFLLVPSTATRIFKTFLCDRFEYAEGDDRRYLHDDLLVSCDDPAYENTKLTALLLTLVWPIGVPTLYFCLIWKSRAVRHSGKQTQLSRSTSFLFEDYKTSFFWWEPFEMCRKLTLTGWVVLFGESDDLSGVFIALLVSIMCLGLHLSLNPFRRADDSALMAMVELALILIYLCTLLLKTCERSDFICGLYGVGDSADELFEFFILFGVSMLVFVLFIGAAHLWMEGYVPKIILVARAHSVPLSSLVQAMLARRFARVKQRFVHLVGLDTPRLTPRVAAAVIQYRLTHGRVPPKDTPARLLPIAQGTSAALYIEDVFPRTTCFVQLDVDTLSIRWSNDHFISLHAVKNVAKFDIKRGSCSGRTFRQLMLMRSSHNTSNDSMSIASGGTDPNSGRGKPDAPPPPPPPSRRPAPRASRASSSSSSRVAAALRRATSPFSARAPSRKVSTRRLSLAMHSHEAEVVAITFDDRGGVLRDLELCMPDAQAQRWVDGLRALCASLPPLAPPERWRWALSCMAATSERGQAGHLRHAELLTLMQRANASASMSNKVPQALTCIEQLEHNAALPEWLRTAGRRSPQHERLGLRQVMGLLLYLSTTSPTILHLFERYAANGQMGAAEWRAFTREKQGEGEEEGEAPPADGEAPPAAGEERGSLSSLRVTESPGASQKPFGYLQFAMRLLQPRNDAVAAYEDRDLSQPLAHYWTACSHNSYIVGDQLTGLSTADAYRRQLLQGCRHVEIDCWDGSKGPIVTHGNTLCTVEQFHEVAKAVAECAFVTSRLPVILSLEMHCSPKQQLLIAKLLMKHLHDALMPYDELVATDRATELSPNDLQGRVLVKGKVKGIKKREEAVMQDSSKAEDSPIPDSKKSRRERFLTRMRNSSFTSPHGSRTCMQATSLEEATQEDLIVLSQRERRSSSRVSIDGGADETTRAKRTLLRRTKTSSDLTDETYSACLCLRSLPVAMFLSDNPSPWVLPISSINEDRLLVEIGLNRMERDQIEGLSSIKRSVRSMGLTDAQLSAAAIMRLATNPPPEVGQMQMRTARKLLRPYPLGLRFSGKNMSPLPCWLAGAQSVALNMSNNDLPVQLHYALFKGSGGYVLKPAEMRVEQLGEQEDAVRWPPARVKLHHATIHVLSLHNLPKRGEQRPRYSGSRGACHQYARQLSGSFAPPNGQDLSSPGLQMAVHSIGGFCAISGTMPLAQQPQTEISVSSVQGNGINATFGHTVHCLASEPDASFLRIGVTDSGAEVAYEIAVLGRLRAGYRVFQMRGPLGTRIELCYLFVRITLSSEPNTWATPRQQEKQLRSQHKRIEELEAALKRREMPLSKIRGISRVEDEARSNLSSLPSVRGSAPRSNHSAEDELHEASKHSDTDACPISPTNDGKAARAPMEPPTCIEPPRESHTTDEISAQTSSHDVTNDALVLYDDKPPAADCVSHV</sequence>
<feature type="region of interest" description="Disordered" evidence="6">
    <location>
        <begin position="1921"/>
        <end position="1995"/>
    </location>
</feature>
<evidence type="ECO:0000256" key="6">
    <source>
        <dbReference type="SAM" id="MobiDB-lite"/>
    </source>
</evidence>
<dbReference type="PRINTS" id="PR00390">
    <property type="entry name" value="PHPHLIPASEC"/>
</dbReference>
<gene>
    <name evidence="10" type="ORF">AB1Y20_017065</name>
</gene>
<dbReference type="InterPro" id="IPR001192">
    <property type="entry name" value="PI-PLC_fam"/>
</dbReference>
<evidence type="ECO:0000256" key="2">
    <source>
        <dbReference type="ARBA" id="ARBA00022801"/>
    </source>
</evidence>
<dbReference type="PANTHER" id="PTHR10336:SF36">
    <property type="entry name" value="1-PHOSPHATIDYLINOSITOL 4,5-BISPHOSPHATE PHOSPHODIESTERASE BETA-4"/>
    <property type="match status" value="1"/>
</dbReference>
<proteinExistence type="predicted"/>
<feature type="compositionally biased region" description="Low complexity" evidence="6">
    <location>
        <begin position="1960"/>
        <end position="1980"/>
    </location>
</feature>
<keyword evidence="7" id="KW-0472">Membrane</keyword>
<comment type="caution">
    <text evidence="10">The sequence shown here is derived from an EMBL/GenBank/DDBJ whole genome shotgun (WGS) entry which is preliminary data.</text>
</comment>
<dbReference type="GO" id="GO:0048015">
    <property type="term" value="P:phosphatidylinositol-mediated signaling"/>
    <property type="evidence" value="ECO:0007669"/>
    <property type="project" value="TreeGrafter"/>
</dbReference>
<dbReference type="PROSITE" id="PS50008">
    <property type="entry name" value="PIPLC_Y_DOMAIN"/>
    <property type="match status" value="1"/>
</dbReference>
<dbReference type="SMART" id="SM00149">
    <property type="entry name" value="PLCYc"/>
    <property type="match status" value="1"/>
</dbReference>
<feature type="compositionally biased region" description="Low complexity" evidence="6">
    <location>
        <begin position="100"/>
        <end position="109"/>
    </location>
</feature>
<keyword evidence="3 5" id="KW-0442">Lipid degradation</keyword>
<evidence type="ECO:0000256" key="1">
    <source>
        <dbReference type="ARBA" id="ARBA00012368"/>
    </source>
</evidence>